<gene>
    <name evidence="2" type="ORF">UFOPK3001_02383</name>
    <name evidence="3" type="ORF">UFOPK3954_00895</name>
</gene>
<reference evidence="3" key="1">
    <citation type="submission" date="2020-05" db="EMBL/GenBank/DDBJ databases">
        <authorList>
            <person name="Chiriac C."/>
            <person name="Salcher M."/>
            <person name="Ghai R."/>
            <person name="Kavagutti S V."/>
        </authorList>
    </citation>
    <scope>NUCLEOTIDE SEQUENCE</scope>
</reference>
<proteinExistence type="predicted"/>
<evidence type="ECO:0000313" key="2">
    <source>
        <dbReference type="EMBL" id="CAB4824519.1"/>
    </source>
</evidence>
<dbReference type="Pfam" id="PF02645">
    <property type="entry name" value="DegV"/>
    <property type="match status" value="1"/>
</dbReference>
<sequence length="278" mass="28838">MTIRIVTDSACDLPAATLLEYGVTVVPLKIRFGDEEFVDREELTTAEFWARCSASAGLPATAAPSIGNFTSAYESLAAAGADGIVVVSLSSALSATMQSAQLAAEEVAGTIPVVVIDSLSVSLGLGMMVLAAAEAARGGKGLEEVADVVRGLVPRTHVWAALDTLDNLKKGGRIGGAKAFLASALAIKPIITCRNGVVHEGGKQRTRAKALAFLVDRVREHRNVTRVAVAHADCSDVDAFVEMLRPYAPGEILVGDIGAVIGTHAGRGTMAVLFQTAE</sequence>
<dbReference type="PANTHER" id="PTHR33434:SF2">
    <property type="entry name" value="FATTY ACID-BINDING PROTEIN TM_1468"/>
    <property type="match status" value="1"/>
</dbReference>
<dbReference type="Gene3D" id="3.40.50.10170">
    <property type="match status" value="1"/>
</dbReference>
<dbReference type="PANTHER" id="PTHR33434">
    <property type="entry name" value="DEGV DOMAIN-CONTAINING PROTEIN DR_1986-RELATED"/>
    <property type="match status" value="1"/>
</dbReference>
<dbReference type="InterPro" id="IPR050270">
    <property type="entry name" value="DegV_domain_contain"/>
</dbReference>
<dbReference type="Gene3D" id="3.30.1180.10">
    <property type="match status" value="1"/>
</dbReference>
<evidence type="ECO:0000256" key="1">
    <source>
        <dbReference type="ARBA" id="ARBA00023121"/>
    </source>
</evidence>
<dbReference type="GO" id="GO:0008289">
    <property type="term" value="F:lipid binding"/>
    <property type="evidence" value="ECO:0007669"/>
    <property type="project" value="UniProtKB-KW"/>
</dbReference>
<dbReference type="SUPFAM" id="SSF82549">
    <property type="entry name" value="DAK1/DegV-like"/>
    <property type="match status" value="1"/>
</dbReference>
<evidence type="ECO:0000313" key="3">
    <source>
        <dbReference type="EMBL" id="CAB4986719.1"/>
    </source>
</evidence>
<keyword evidence="1" id="KW-0446">Lipid-binding</keyword>
<accession>A0A6J7N8G8</accession>
<dbReference type="NCBIfam" id="TIGR00762">
    <property type="entry name" value="DegV"/>
    <property type="match status" value="1"/>
</dbReference>
<dbReference type="AlphaFoldDB" id="A0A6J7N8G8"/>
<dbReference type="InterPro" id="IPR043168">
    <property type="entry name" value="DegV_C"/>
</dbReference>
<name>A0A6J7N8G8_9ZZZZ</name>
<dbReference type="EMBL" id="CAFAAJ010000228">
    <property type="protein sequence ID" value="CAB4824519.1"/>
    <property type="molecule type" value="Genomic_DNA"/>
</dbReference>
<dbReference type="EMBL" id="CAFBON010000077">
    <property type="protein sequence ID" value="CAB4986719.1"/>
    <property type="molecule type" value="Genomic_DNA"/>
</dbReference>
<protein>
    <submittedName>
        <fullName evidence="3">Unannotated protein</fullName>
    </submittedName>
</protein>
<dbReference type="PROSITE" id="PS51482">
    <property type="entry name" value="DEGV"/>
    <property type="match status" value="1"/>
</dbReference>
<organism evidence="3">
    <name type="scientific">freshwater metagenome</name>
    <dbReference type="NCBI Taxonomy" id="449393"/>
    <lineage>
        <taxon>unclassified sequences</taxon>
        <taxon>metagenomes</taxon>
        <taxon>ecological metagenomes</taxon>
    </lineage>
</organism>
<dbReference type="InterPro" id="IPR003797">
    <property type="entry name" value="DegV"/>
</dbReference>